<evidence type="ECO:0000313" key="4">
    <source>
        <dbReference type="Proteomes" id="UP000076842"/>
    </source>
</evidence>
<protein>
    <submittedName>
        <fullName evidence="3">ARM repeat-containing protein</fullName>
    </submittedName>
</protein>
<keyword evidence="4" id="KW-1185">Reference proteome</keyword>
<name>A0A165J527_9BASI</name>
<dbReference type="STRING" id="1353952.A0A165J527"/>
<organism evidence="3 4">
    <name type="scientific">Calocera cornea HHB12733</name>
    <dbReference type="NCBI Taxonomy" id="1353952"/>
    <lineage>
        <taxon>Eukaryota</taxon>
        <taxon>Fungi</taxon>
        <taxon>Dikarya</taxon>
        <taxon>Basidiomycota</taxon>
        <taxon>Agaricomycotina</taxon>
        <taxon>Dacrymycetes</taxon>
        <taxon>Dacrymycetales</taxon>
        <taxon>Dacrymycetaceae</taxon>
        <taxon>Calocera</taxon>
    </lineage>
</organism>
<feature type="region of interest" description="Disordered" evidence="2">
    <location>
        <begin position="1"/>
        <end position="38"/>
    </location>
</feature>
<dbReference type="Gene3D" id="1.25.10.10">
    <property type="entry name" value="Leucine-rich Repeat Variant"/>
    <property type="match status" value="6"/>
</dbReference>
<dbReference type="InterPro" id="IPR011989">
    <property type="entry name" value="ARM-like"/>
</dbReference>
<dbReference type="InterPro" id="IPR000225">
    <property type="entry name" value="Armadillo"/>
</dbReference>
<dbReference type="Proteomes" id="UP000076842">
    <property type="component" value="Unassembled WGS sequence"/>
</dbReference>
<dbReference type="SUPFAM" id="SSF48371">
    <property type="entry name" value="ARM repeat"/>
    <property type="match status" value="4"/>
</dbReference>
<dbReference type="SMART" id="SM00185">
    <property type="entry name" value="ARM"/>
    <property type="match status" value="6"/>
</dbReference>
<keyword evidence="1" id="KW-0175">Coiled coil</keyword>
<evidence type="ECO:0000256" key="1">
    <source>
        <dbReference type="SAM" id="Coils"/>
    </source>
</evidence>
<accession>A0A165J527</accession>
<dbReference type="InterPro" id="IPR016024">
    <property type="entry name" value="ARM-type_fold"/>
</dbReference>
<evidence type="ECO:0000256" key="2">
    <source>
        <dbReference type="SAM" id="MobiDB-lite"/>
    </source>
</evidence>
<dbReference type="OrthoDB" id="3349940at2759"/>
<dbReference type="PANTHER" id="PTHR15599:SF1">
    <property type="entry name" value="RADIAL SPOKE HEAD 14 HOMOLOG"/>
    <property type="match status" value="1"/>
</dbReference>
<reference evidence="3 4" key="1">
    <citation type="journal article" date="2016" name="Mol. Biol. Evol.">
        <title>Comparative Genomics of Early-Diverging Mushroom-Forming Fungi Provides Insights into the Origins of Lignocellulose Decay Capabilities.</title>
        <authorList>
            <person name="Nagy L.G."/>
            <person name="Riley R."/>
            <person name="Tritt A."/>
            <person name="Adam C."/>
            <person name="Daum C."/>
            <person name="Floudas D."/>
            <person name="Sun H."/>
            <person name="Yadav J.S."/>
            <person name="Pangilinan J."/>
            <person name="Larsson K.H."/>
            <person name="Matsuura K."/>
            <person name="Barry K."/>
            <person name="Labutti K."/>
            <person name="Kuo R."/>
            <person name="Ohm R.A."/>
            <person name="Bhattacharya S.S."/>
            <person name="Shirouzu T."/>
            <person name="Yoshinaga Y."/>
            <person name="Martin F.M."/>
            <person name="Grigoriev I.V."/>
            <person name="Hibbett D.S."/>
        </authorList>
    </citation>
    <scope>NUCLEOTIDE SEQUENCE [LARGE SCALE GENOMIC DNA]</scope>
    <source>
        <strain evidence="3 4">HHB12733</strain>
    </source>
</reference>
<proteinExistence type="predicted"/>
<feature type="region of interest" description="Disordered" evidence="2">
    <location>
        <begin position="1765"/>
        <end position="1805"/>
    </location>
</feature>
<evidence type="ECO:0000313" key="3">
    <source>
        <dbReference type="EMBL" id="KZT61383.1"/>
    </source>
</evidence>
<sequence>MASRAMSVRTTRSNGTYLPPSNPPTSPPPGSPGAMSRYPDEYNIVSPAVRAEQERQIVTIQRQGREQAERERALTRRENTLQQTANALAARESAIKQDQLALTRREDDLRKRASELDRQRNVLENERLVLAQEKEHTRRMEEQRRARRTNSEAFLEDTFPALAIPDIVRHLGNSSARIRRHAMTFLGPFSDYRYALQHQKDFDALILALLPATIPLLRLSKTDVLEFVSGLLGERHVAQALAKSQQSQQLFEILMMPNEVLSSIAREALTLILKGDLSCRRPLQVTLSRLLQSNTQPIVLEFARQALPTLVQDAIADGQYPMAVFYANHTSPVVRTSVYQPLTRAITAGVASRRGLVHAGLIVAAHGQVVANNPPEDLLAFTASVLPNLATEIALEDQTTLLLDMLLYKDQALQSACIISLRAIRKVDANSREKLRIALDPYIWHSDTMDERVRSFTLESLQQIATDLMNAGRLTELLTYLDLPDSAMRELFLTVILKLAQDSGDQQKKLLDAGLLAKLQPYLALPDIPSDILTFTIRALPAFAVQICKSGATNTLVELSLHPDITLSGAAMNALRRILHSDRRCRQALQYSLETHLAAPPPKILEFMMEALPVIVNDMMTDNRHGEMLVFLSHENPALRQAVMPVVLQLSQTSASQQKQLAGCGIMTALSPQLTSARPPEDVIQFCASLLPLIAVYLAEGGFAPQLVDLLGNPPTRQLAADCLRKVANAGEKGQQALVNADILPRLVQYLATVQDPVIIGLLSDLLPLICLSCCRRGQSGLIIHLASSMNGTLRSRALAAVRTIVASSPTDRTSLREAYLPQLHLQEDYILDIADVALQPMTKDLLSSGELNHVLELAMHAEPRIRQPCYAPLRDAIRDNQATRQTLVELGFFQILVKFCSSPVKDRVDFASSVIPIMAIDACRAGMVGSILELFVPDEKQVRQALYSSVGQIARGTPADQQMLMDAGFLTILSLSLQNPRLGEPEFCEQILPLLSQRVAESDDACNVVLQLLLNSHPTVRSSATRTLDNILAGAPEDRAVLSRTILALLDSTPPPNISQYCAKALGSTLCSDWIRDGSYQTMFDLLSHRSAEIRVAIESQLQNALRNDASAERLASAGLFQVVLTLLPNATPDIMMFAAEYAIPSLGPFLVENEANTSSLIGLLAHGQKPIRQAASASLRKAASTSAVHRQRLVKADLVGRLVLSINAGDAASVDLTCNLLPVLAIEIAQAELCDTPLDLLNHEILGVRRASRQALDTILRDDEVRVHLIRPLLARSGQLRDSDAGFFGEAIVSLGDAILLIGDEKKLLALMWHDIPAVSEAAFTAVRALVMNGTVADRRRLLEGQLFNQLLQMLSNTRLRSATIIFALDVMPLLTPLMVETGRFDQLIQLFSDDEPQIVSSVDETIRSVCINPAQNIQLVQQDVIPRLMVLLDARGDERVLDLICFLMRSMAVQMVDFGKPSILVTALTRREQKLRWAAVSGIETASNQGGNTVQSTLILTDGFLGGLLHVISVDKGRYDVLKAVCRSIANIATADINRSKEISGSGLMPPLVELCRTPDEDMQTSSLEAIYAVTASAFGDKSPILRTGILTVLLRFLQEPPSARVAQLSLKIMNSIASLPPHRAEVGKPEILAPLVKYLLNEEGQPISKANQVTALEICQNIASESDRERKAIFDAGLLLPLLHLTQAQRTDVVVLACGTIEALGRTGTYKQQLLNAEADKYLRRITSVMHKSTLSAGEDRKSANKAAKQALEMMETGLLRGLSRKLSRSSPSTRKLHGRNGRGDPMNPLGSPMSPPIFEE</sequence>
<gene>
    <name evidence="3" type="ORF">CALCODRAFT_514705</name>
</gene>
<feature type="compositionally biased region" description="Pro residues" evidence="2">
    <location>
        <begin position="20"/>
        <end position="31"/>
    </location>
</feature>
<dbReference type="PANTHER" id="PTHR15599">
    <property type="entry name" value="RTDR1"/>
    <property type="match status" value="1"/>
</dbReference>
<feature type="coiled-coil region" evidence="1">
    <location>
        <begin position="106"/>
        <end position="133"/>
    </location>
</feature>
<dbReference type="InterPro" id="IPR042856">
    <property type="entry name" value="RSP14"/>
</dbReference>
<dbReference type="InParanoid" id="A0A165J527"/>
<dbReference type="EMBL" id="KV423923">
    <property type="protein sequence ID" value="KZT61383.1"/>
    <property type="molecule type" value="Genomic_DNA"/>
</dbReference>